<comment type="caution">
    <text evidence="2">The sequence shown here is derived from an EMBL/GenBank/DDBJ whole genome shotgun (WGS) entry which is preliminary data.</text>
</comment>
<dbReference type="EMBL" id="CAJVPG010000099">
    <property type="protein sequence ID" value="CAG8327775.1"/>
    <property type="molecule type" value="Genomic_DNA"/>
</dbReference>
<gene>
    <name evidence="2" type="ORF">PSALAMII_LOCUS2521</name>
</gene>
<protein>
    <submittedName>
        <fullName evidence="2">Uncharacterized protein</fullName>
    </submittedName>
</protein>
<reference evidence="2" key="1">
    <citation type="submission" date="2021-07" db="EMBL/GenBank/DDBJ databases">
        <authorList>
            <person name="Branca A.L. A."/>
        </authorList>
    </citation>
    <scope>NUCLEOTIDE SEQUENCE</scope>
</reference>
<evidence type="ECO:0000313" key="3">
    <source>
        <dbReference type="Proteomes" id="UP001152649"/>
    </source>
</evidence>
<dbReference type="AlphaFoldDB" id="A0A9W4NB34"/>
<proteinExistence type="predicted"/>
<feature type="chain" id="PRO_5040971207" evidence="1">
    <location>
        <begin position="25"/>
        <end position="54"/>
    </location>
</feature>
<organism evidence="2 3">
    <name type="scientific">Penicillium salamii</name>
    <dbReference type="NCBI Taxonomy" id="1612424"/>
    <lineage>
        <taxon>Eukaryota</taxon>
        <taxon>Fungi</taxon>
        <taxon>Dikarya</taxon>
        <taxon>Ascomycota</taxon>
        <taxon>Pezizomycotina</taxon>
        <taxon>Eurotiomycetes</taxon>
        <taxon>Eurotiomycetidae</taxon>
        <taxon>Eurotiales</taxon>
        <taxon>Aspergillaceae</taxon>
        <taxon>Penicillium</taxon>
    </lineage>
</organism>
<evidence type="ECO:0000313" key="2">
    <source>
        <dbReference type="EMBL" id="CAG8327775.1"/>
    </source>
</evidence>
<keyword evidence="1" id="KW-0732">Signal</keyword>
<dbReference type="Proteomes" id="UP001152649">
    <property type="component" value="Unassembled WGS sequence"/>
</dbReference>
<name>A0A9W4NB34_9EURO</name>
<sequence length="54" mass="6131">MYHLPFFFSSLLLFFQFYISFVCSAPTVITKSYPQSTLGVSLDKKSKPSSNTKT</sequence>
<feature type="signal peptide" evidence="1">
    <location>
        <begin position="1"/>
        <end position="24"/>
    </location>
</feature>
<accession>A0A9W4NB34</accession>
<evidence type="ECO:0000256" key="1">
    <source>
        <dbReference type="SAM" id="SignalP"/>
    </source>
</evidence>
<keyword evidence="3" id="KW-1185">Reference proteome</keyword>